<name>A0A3A4JWD0_9NOCA</name>
<evidence type="ECO:0000313" key="1">
    <source>
        <dbReference type="EMBL" id="RJO74819.1"/>
    </source>
</evidence>
<gene>
    <name evidence="1" type="ORF">D5S18_15360</name>
</gene>
<protein>
    <recommendedName>
        <fullName evidence="3">IrrE N-terminal-like domain-containing protein</fullName>
    </recommendedName>
</protein>
<reference evidence="1 2" key="1">
    <citation type="submission" date="2018-09" db="EMBL/GenBank/DDBJ databases">
        <title>YIM PH21274 draft genome.</title>
        <authorList>
            <person name="Miao C."/>
        </authorList>
    </citation>
    <scope>NUCLEOTIDE SEQUENCE [LARGE SCALE GENOMIC DNA]</scope>
    <source>
        <strain evidence="1 2">YIM PH 21724</strain>
    </source>
</reference>
<dbReference type="EMBL" id="QZFU01000019">
    <property type="protein sequence ID" value="RJO74819.1"/>
    <property type="molecule type" value="Genomic_DNA"/>
</dbReference>
<evidence type="ECO:0000313" key="2">
    <source>
        <dbReference type="Proteomes" id="UP000266677"/>
    </source>
</evidence>
<accession>A0A3A4JWD0</accession>
<keyword evidence="2" id="KW-1185">Reference proteome</keyword>
<evidence type="ECO:0008006" key="3">
    <source>
        <dbReference type="Google" id="ProtNLM"/>
    </source>
</evidence>
<sequence length="178" mass="19397">MTSMEARSGDAARTVPLPNPWDLNAYLAAVAAHRGRPIALRPVPAAVLDETACRVGALWLARGHDDIIVYDDSAGGRATEHVVLHGIGHLLLGHGPAEAHAQGLGSAALDRSASVERLPARLAAALPTISAQSIRHVLGHREFRPDQERDAEVFADMTMVYATLPRRRRRSWWPFGRR</sequence>
<dbReference type="Proteomes" id="UP000266677">
    <property type="component" value="Unassembled WGS sequence"/>
</dbReference>
<proteinExistence type="predicted"/>
<dbReference type="AlphaFoldDB" id="A0A3A4JWD0"/>
<organism evidence="1 2">
    <name type="scientific">Nocardia panacis</name>
    <dbReference type="NCBI Taxonomy" id="2340916"/>
    <lineage>
        <taxon>Bacteria</taxon>
        <taxon>Bacillati</taxon>
        <taxon>Actinomycetota</taxon>
        <taxon>Actinomycetes</taxon>
        <taxon>Mycobacteriales</taxon>
        <taxon>Nocardiaceae</taxon>
        <taxon>Nocardia</taxon>
    </lineage>
</organism>
<dbReference type="RefSeq" id="WP_120041512.1">
    <property type="nucleotide sequence ID" value="NZ_QZFU01000019.1"/>
</dbReference>
<comment type="caution">
    <text evidence="1">The sequence shown here is derived from an EMBL/GenBank/DDBJ whole genome shotgun (WGS) entry which is preliminary data.</text>
</comment>
<dbReference type="OrthoDB" id="4144896at2"/>